<dbReference type="RefSeq" id="WP_168988421.1">
    <property type="nucleotide sequence ID" value="NZ_CAWPHM010000298.1"/>
</dbReference>
<evidence type="ECO:0000259" key="3">
    <source>
        <dbReference type="Pfam" id="PF06808"/>
    </source>
</evidence>
<keyword evidence="2" id="KW-1133">Transmembrane helix</keyword>
<dbReference type="AlphaFoldDB" id="A0A972FEA6"/>
<keyword evidence="2" id="KW-0472">Membrane</keyword>
<dbReference type="PANTHER" id="PTHR43849:SF2">
    <property type="entry name" value="BLL3936 PROTEIN"/>
    <property type="match status" value="1"/>
</dbReference>
<evidence type="ECO:0000313" key="4">
    <source>
        <dbReference type="EMBL" id="NMG03722.1"/>
    </source>
</evidence>
<dbReference type="EMBL" id="WTVM01000070">
    <property type="protein sequence ID" value="NMG03722.1"/>
    <property type="molecule type" value="Genomic_DNA"/>
</dbReference>
<comment type="caution">
    <text evidence="4">The sequence shown here is derived from an EMBL/GenBank/DDBJ whole genome shotgun (WGS) entry which is preliminary data.</text>
</comment>
<dbReference type="Proteomes" id="UP000599523">
    <property type="component" value="Unassembled WGS sequence"/>
</dbReference>
<feature type="transmembrane region" description="Helical" evidence="2">
    <location>
        <begin position="386"/>
        <end position="404"/>
    </location>
</feature>
<gene>
    <name evidence="4" type="ORF">GPA21_12165</name>
</gene>
<feature type="domain" description="TRAP C4-dicarboxylate transport system permease DctM subunit" evidence="3">
    <location>
        <begin position="127"/>
        <end position="406"/>
    </location>
</feature>
<comment type="subcellular location">
    <subcellularLocation>
        <location evidence="1">Cell inner membrane</location>
        <topology evidence="1">Multi-pass membrane protein</topology>
    </subcellularLocation>
</comment>
<feature type="transmembrane region" description="Helical" evidence="2">
    <location>
        <begin position="607"/>
        <end position="624"/>
    </location>
</feature>
<name>A0A972FEA6_9RHOO</name>
<evidence type="ECO:0000256" key="2">
    <source>
        <dbReference type="SAM" id="Phobius"/>
    </source>
</evidence>
<dbReference type="PANTHER" id="PTHR43849">
    <property type="entry name" value="BLL3936 PROTEIN"/>
    <property type="match status" value="1"/>
</dbReference>
<keyword evidence="1" id="KW-1003">Cell membrane</keyword>
<keyword evidence="1" id="KW-0997">Cell inner membrane</keyword>
<feature type="transmembrane region" description="Helical" evidence="2">
    <location>
        <begin position="53"/>
        <end position="71"/>
    </location>
</feature>
<feature type="transmembrane region" description="Helical" evidence="2">
    <location>
        <begin position="636"/>
        <end position="655"/>
    </location>
</feature>
<protein>
    <submittedName>
        <fullName evidence="4">TRAP transporter fused permease subunit</fullName>
    </submittedName>
</protein>
<dbReference type="InterPro" id="IPR010656">
    <property type="entry name" value="DctM"/>
</dbReference>
<feature type="transmembrane region" description="Helical" evidence="2">
    <location>
        <begin position="693"/>
        <end position="712"/>
    </location>
</feature>
<feature type="transmembrane region" description="Helical" evidence="2">
    <location>
        <begin position="573"/>
        <end position="601"/>
    </location>
</feature>
<dbReference type="GO" id="GO:0005886">
    <property type="term" value="C:plasma membrane"/>
    <property type="evidence" value="ECO:0007669"/>
    <property type="project" value="UniProtKB-SubCell"/>
</dbReference>
<reference evidence="4" key="1">
    <citation type="submission" date="2019-12" db="EMBL/GenBank/DDBJ databases">
        <title>Comparative genomics gives insights into the taxonomy of the Azoarcus-Aromatoleum group and reveals separate origins of nif in the plant-associated Azoarcus and non-plant-associated Aromatoleum sub-groups.</title>
        <authorList>
            <person name="Lafos M."/>
            <person name="Maluk M."/>
            <person name="Batista M."/>
            <person name="Junghare M."/>
            <person name="Carmona M."/>
            <person name="Faoro H."/>
            <person name="Cruz L.M."/>
            <person name="Battistoni F."/>
            <person name="De Souza E."/>
            <person name="Pedrosa F."/>
            <person name="Chen W.-M."/>
            <person name="Poole P.S."/>
            <person name="Dixon R.A."/>
            <person name="James E.K."/>
        </authorList>
    </citation>
    <scope>NUCLEOTIDE SEQUENCE</scope>
    <source>
        <strain evidence="4">NSC3</strain>
    </source>
</reference>
<accession>A0A972FEA6</accession>
<keyword evidence="5" id="KW-1185">Reference proteome</keyword>
<feature type="transmembrane region" description="Helical" evidence="2">
    <location>
        <begin position="83"/>
        <end position="103"/>
    </location>
</feature>
<feature type="transmembrane region" description="Helical" evidence="2">
    <location>
        <begin position="505"/>
        <end position="531"/>
    </location>
</feature>
<feature type="transmembrane region" description="Helical" evidence="2">
    <location>
        <begin position="425"/>
        <end position="444"/>
    </location>
</feature>
<dbReference type="InterPro" id="IPR021814">
    <property type="entry name" value="DUF3394"/>
</dbReference>
<dbReference type="NCBIfam" id="TIGR02123">
    <property type="entry name" value="TRAP_fused"/>
    <property type="match status" value="1"/>
</dbReference>
<feature type="transmembrane region" description="Helical" evidence="2">
    <location>
        <begin position="354"/>
        <end position="380"/>
    </location>
</feature>
<keyword evidence="2" id="KW-0812">Transmembrane</keyword>
<evidence type="ECO:0000313" key="5">
    <source>
        <dbReference type="Proteomes" id="UP000599523"/>
    </source>
</evidence>
<feature type="transmembrane region" description="Helical" evidence="2">
    <location>
        <begin position="115"/>
        <end position="131"/>
    </location>
</feature>
<dbReference type="Pfam" id="PF11874">
    <property type="entry name" value="DUF3394"/>
    <property type="match status" value="1"/>
</dbReference>
<sequence length="854" mass="90910">MIERLRDQWRTFIALGVERERLVVAVALTWCAFQFWVASPLPLMTGWLVFGDGRVRSLHLAFALLLAYVCFPGRRGASPPERLSPLGLAVAFLAAFAAAQLFLFNRAIHAIPGDPAWWFVVVAVCGIAMLLEATRRVLGLPMVLLALAMLAYLFFGAFAPDLIAHKGASLNRAMGHLWLSTEGVFGVALAVSAGFIFLFVVFGSLLDAAGAGTYFVRSALSLAGHARGGPAKAAVGVSAATGLVSGSSITNIVTSGPLTIPLIKRVGYPPEKAAAIEVASSVNGQVMPPVMGAAAFLMVEYVGIPYLDVLRHALNSALISYLGLLYIVHLEAVKAGFRGLPHEPGHGWHSTARRLVAGVLAAALVVALLVALSSAVAALLPEHSPWAMTGFLVIAYLVTLRIASRHVLSPEELDAPVLRAPPIGPTLKSGLHFLLPVGLLVWLLVVERVSPGRAAFWAVLFLIVVVLTQRPLLALFGRRGSEIGAAFRQGIGELRAGLIVGARNMVVVAVATATAGIIVGTVTLSGVGLVMTEVVETLSRGNVLLMLVMVAMICLVIGVGLPTTANYIVVSTLMAPVIVAVGAQNGLAVPLIAAHLFVFYFGLLADILPPVGLASYAAASIAGANPIRTGVVAFRYMMRMALVPFMFVFNPQLLLIGVHGIGHTLITLTSATLAGLVFITVNQNWFLTRNLWWERLLLLLATIMLFHPGLFMDRIKAPYALLSGEPAMQAIVEAAPGTPLRAVFEGTLLGGREVERTVLFTLGEDAASAKLRLNELGLSMSEGDDDRLHVDLVRPRSQAARLDIEPGFELVAVKVPSGRAPKEWIFVPAVMLIGWIAWRQRQRRGEGTTVAQPG</sequence>
<feature type="transmembrane region" description="Helical" evidence="2">
    <location>
        <begin position="456"/>
        <end position="476"/>
    </location>
</feature>
<dbReference type="InterPro" id="IPR011853">
    <property type="entry name" value="TRAP_DctM-Dct_fused"/>
</dbReference>
<feature type="transmembrane region" description="Helical" evidence="2">
    <location>
        <begin position="183"/>
        <end position="206"/>
    </location>
</feature>
<keyword evidence="1" id="KW-0813">Transport</keyword>
<feature type="transmembrane region" description="Helical" evidence="2">
    <location>
        <begin position="143"/>
        <end position="163"/>
    </location>
</feature>
<feature type="transmembrane region" description="Helical" evidence="2">
    <location>
        <begin position="543"/>
        <end position="561"/>
    </location>
</feature>
<feature type="domain" description="TRAP C4-dicarboxylate transport system permease DctM subunit" evidence="3">
    <location>
        <begin position="424"/>
        <end position="658"/>
    </location>
</feature>
<proteinExistence type="predicted"/>
<organism evidence="4 5">
    <name type="scientific">Azoarcus taiwanensis</name>
    <dbReference type="NCBI Taxonomy" id="666964"/>
    <lineage>
        <taxon>Bacteria</taxon>
        <taxon>Pseudomonadati</taxon>
        <taxon>Pseudomonadota</taxon>
        <taxon>Betaproteobacteria</taxon>
        <taxon>Rhodocyclales</taxon>
        <taxon>Zoogloeaceae</taxon>
        <taxon>Azoarcus</taxon>
    </lineage>
</organism>
<evidence type="ECO:0000256" key="1">
    <source>
        <dbReference type="RuleBase" id="RU369079"/>
    </source>
</evidence>
<feature type="transmembrane region" description="Helical" evidence="2">
    <location>
        <begin position="661"/>
        <end position="681"/>
    </location>
</feature>
<dbReference type="Pfam" id="PF06808">
    <property type="entry name" value="DctM"/>
    <property type="match status" value="2"/>
</dbReference>
<dbReference type="GO" id="GO:0022857">
    <property type="term" value="F:transmembrane transporter activity"/>
    <property type="evidence" value="ECO:0007669"/>
    <property type="project" value="UniProtKB-UniRule"/>
</dbReference>
<feature type="transmembrane region" description="Helical" evidence="2">
    <location>
        <begin position="21"/>
        <end position="41"/>
    </location>
</feature>
<comment type="function">
    <text evidence="1">Part of the tripartite ATP-independent periplasmic (TRAP) transport system.</text>
</comment>